<dbReference type="GO" id="GO:0004553">
    <property type="term" value="F:hydrolase activity, hydrolyzing O-glycosyl compounds"/>
    <property type="evidence" value="ECO:0007669"/>
    <property type="project" value="InterPro"/>
</dbReference>
<dbReference type="GO" id="GO:0005975">
    <property type="term" value="P:carbohydrate metabolic process"/>
    <property type="evidence" value="ECO:0007669"/>
    <property type="project" value="InterPro"/>
</dbReference>
<dbReference type="InterPro" id="IPR013320">
    <property type="entry name" value="ConA-like_dom_sf"/>
</dbReference>
<dbReference type="PANTHER" id="PTHR10963">
    <property type="entry name" value="GLYCOSYL HYDROLASE-RELATED"/>
    <property type="match status" value="1"/>
</dbReference>
<name>A0AAV1IKV1_9CHLO</name>
<keyword evidence="4" id="KW-1185">Reference proteome</keyword>
<proteinExistence type="inferred from homology"/>
<comment type="similarity">
    <text evidence="1">Belongs to the glycosyl hydrolase 16 family.</text>
</comment>
<evidence type="ECO:0000259" key="2">
    <source>
        <dbReference type="PROSITE" id="PS51762"/>
    </source>
</evidence>
<dbReference type="Gene3D" id="2.60.120.200">
    <property type="match status" value="1"/>
</dbReference>
<comment type="caution">
    <text evidence="3">The sequence shown here is derived from an EMBL/GenBank/DDBJ whole genome shotgun (WGS) entry which is preliminary data.</text>
</comment>
<dbReference type="InterPro" id="IPR050546">
    <property type="entry name" value="Glycosyl_Hydrlase_16"/>
</dbReference>
<organism evidence="3 4">
    <name type="scientific">Coccomyxa viridis</name>
    <dbReference type="NCBI Taxonomy" id="1274662"/>
    <lineage>
        <taxon>Eukaryota</taxon>
        <taxon>Viridiplantae</taxon>
        <taxon>Chlorophyta</taxon>
        <taxon>core chlorophytes</taxon>
        <taxon>Trebouxiophyceae</taxon>
        <taxon>Trebouxiophyceae incertae sedis</taxon>
        <taxon>Coccomyxaceae</taxon>
        <taxon>Coccomyxa</taxon>
    </lineage>
</organism>
<reference evidence="3 4" key="1">
    <citation type="submission" date="2023-10" db="EMBL/GenBank/DDBJ databases">
        <authorList>
            <person name="Maclean D."/>
            <person name="Macfadyen A."/>
        </authorList>
    </citation>
    <scope>NUCLEOTIDE SEQUENCE [LARGE SCALE GENOMIC DNA]</scope>
</reference>
<dbReference type="InterPro" id="IPR000757">
    <property type="entry name" value="Beta-glucanase-like"/>
</dbReference>
<evidence type="ECO:0000313" key="3">
    <source>
        <dbReference type="EMBL" id="CAK0787251.1"/>
    </source>
</evidence>
<dbReference type="SUPFAM" id="SSF49899">
    <property type="entry name" value="Concanavalin A-like lectins/glucanases"/>
    <property type="match status" value="1"/>
</dbReference>
<dbReference type="CDD" id="cd08023">
    <property type="entry name" value="GH16_laminarinase_like"/>
    <property type="match status" value="1"/>
</dbReference>
<protein>
    <recommendedName>
        <fullName evidence="2">GH16 domain-containing protein</fullName>
    </recommendedName>
</protein>
<dbReference type="Pfam" id="PF00722">
    <property type="entry name" value="Glyco_hydro_16"/>
    <property type="match status" value="1"/>
</dbReference>
<gene>
    <name evidence="3" type="ORF">CVIRNUC_010468</name>
</gene>
<sequence length="240" mass="25564">MYGWPKHESAAGRPLGVICDADKNWSLLWADEFEGSALDASSWTPLEGDGSAYGIPGWGNEELQVYTAGNAAVAGGLLSISAERSGSGFTSARLTTAAKRAFAPGQGETLRIEGRIQLPPGGDGIWPAFWMLPAAAPNGSLPYGGWPRSGEIDIMESVNTFNQIFGSIHYGLPQQQAGGQLSQSTVTGIFSGAYHLYVIDWSWDQISWSVDGMQYGAVDYVRVYTNAWQGSAASRNSTSG</sequence>
<dbReference type="PANTHER" id="PTHR10963:SF55">
    <property type="entry name" value="GLYCOSIDE HYDROLASE FAMILY 16 PROTEIN"/>
    <property type="match status" value="1"/>
</dbReference>
<evidence type="ECO:0000313" key="4">
    <source>
        <dbReference type="Proteomes" id="UP001314263"/>
    </source>
</evidence>
<dbReference type="Proteomes" id="UP001314263">
    <property type="component" value="Unassembled WGS sequence"/>
</dbReference>
<dbReference type="EMBL" id="CAUYUE010000016">
    <property type="protein sequence ID" value="CAK0787251.1"/>
    <property type="molecule type" value="Genomic_DNA"/>
</dbReference>
<dbReference type="AlphaFoldDB" id="A0AAV1IKV1"/>
<accession>A0AAV1IKV1</accession>
<dbReference type="PROSITE" id="PS51762">
    <property type="entry name" value="GH16_2"/>
    <property type="match status" value="1"/>
</dbReference>
<feature type="domain" description="GH16" evidence="2">
    <location>
        <begin position="39"/>
        <end position="240"/>
    </location>
</feature>
<evidence type="ECO:0000256" key="1">
    <source>
        <dbReference type="ARBA" id="ARBA00006865"/>
    </source>
</evidence>